<dbReference type="CDD" id="cd19941">
    <property type="entry name" value="TIL"/>
    <property type="match status" value="3"/>
</dbReference>
<keyword evidence="12" id="KW-1185">Reference proteome</keyword>
<dbReference type="InterPro" id="IPR025155">
    <property type="entry name" value="WxxW_domain"/>
</dbReference>
<comment type="subunit">
    <text evidence="8">Homomultimer; disulfide-linked. The N- and C-terminus mediate their assembly into higher order structures to form filaments. The CTCK domains of two polypeptides associate in the endoplasmic reticulum to generate intermolecularly disulfide-bonded dimers. These dimers progress to the Golgi apparatus, which is a more acidic environment than the endoplasmic reticulum. Under acidic conditions, the N-termini form non-covalent intermolecular interactions that juxtapose assemblies from different CTCK-linked dimers to produce long, disulfide-linked polymers that remain highly compact until secretion.</text>
</comment>
<feature type="region of interest" description="Disordered" evidence="9">
    <location>
        <begin position="2051"/>
        <end position="2116"/>
    </location>
</feature>
<evidence type="ECO:0000256" key="6">
    <source>
        <dbReference type="ARBA" id="ARBA00023157"/>
    </source>
</evidence>
<evidence type="ECO:0000256" key="5">
    <source>
        <dbReference type="ARBA" id="ARBA00023008"/>
    </source>
</evidence>
<evidence type="ECO:0000256" key="9">
    <source>
        <dbReference type="SAM" id="MobiDB-lite"/>
    </source>
</evidence>
<dbReference type="eggNOG" id="KOG4297">
    <property type="taxonomic scope" value="Eukaryota"/>
</dbReference>
<proteinExistence type="predicted"/>
<feature type="compositionally biased region" description="Low complexity" evidence="9">
    <location>
        <begin position="1885"/>
        <end position="1924"/>
    </location>
</feature>
<name>G5E5A7_BOVIN</name>
<dbReference type="FunFam" id="2.10.25.10:FF:000674">
    <property type="entry name" value="Mucin-2"/>
    <property type="match status" value="1"/>
</dbReference>
<dbReference type="FunFam" id="2.10.25.10:FF:000414">
    <property type="entry name" value="von Willebrand factor"/>
    <property type="match status" value="1"/>
</dbReference>
<sequence length="2682" mass="287539">VHTTAAPHHRALPTALNAAHGGRVCSTWGDFHYKTFDGDVFRFPGLCNYIFSAHCGSAYEDFNLQLRRGLLGSRPTITHIVLRSQGLVLEVSNGSVLINGWREELPYSRAGLLVERSSTYVKINIRLMLTFMWNGEDSALLELDPKYANQTCGLCGDFNGLRAVSEFYAHNTRLSPLQFGNLQKLDGPTEQCQDPLPSPAADNCTDEGVCRRTLLGPAFAPCHGLVDTEVYVAACTQDLCRCPTCPCATFAEYSRQCAHAGGQPQNWRGPDLCPQTCPLNTQHQECGSPCVDTCSNPERSQLCEDHCVDGCFCPPDTVLDDVTHTGCLPLRQCPCTHGGRTYAPGASFNTSCTSCTCSGGLWQCQDLPCPGTCSVQGGSHISTYDEKLYDVHGDCSYVLTKVCADSALTVLAELRKCGLTDNENCLKTVTLSLNGGDTVSEAPANGGVFVNSIYSQLPMSVADVTVFRPSSFFILVQTGPWLQLQVQLVPLMQVFLRLDPAYRGQMCGLCGNFNQNQADDFRTVSGVVEATAAAFANTWKTQAACPNVKNSFEDPCSLSVENENYAQHWCSLLTRPAGPFSPCHSVISPGPFHSNCLFDTCNCEKSEDCMCAALSSYVQACAARGVLLSGWRDGVCTKYASSCPKTQSYAHVVDSCQPTCRSLSQPDVSCDVAFVPVDGCVCPRGTFLDDAGDCVPAEACPCYLRGTVLAPGEVVHDNGVVCSCVSGRLSCLGATDMAVSTGCVAPMVFLDCSNASADAPGAECVRSCHTLDVDCFSTHCVSGCVCPVGLLSDGSGGCVAEEDCPCMHNEAAYKPGEVIKVDCNTCTCRGRRWECSDRPCLGTCVAYGDGHFLTFDGERYGFEGSCEYTLAQDYCVGSDTANGTFRIVTENVPCGTTGVTCSKAIKIFLGSYELILHEGTHRVLQRGPGGDLPYRVRYMGIYLTVETHGGVVVSWDRKTSVIIRLRHEYKGRVCGLCGNFDDNALNDFTTRSQSVASDVLEFGNSWKFSPSCPDALAPRDPCTTNPYRRSWAQKQCSIINSATFSACRSQVDPTRYYEACVSDACACDSGGDCECFCTAVAAYAQACHEAGVCVSWRTPDVCPLFCDYYNPHGQCEWHYQPCGAPCLKTCRNPSGLCLMDLPGLEGCYPKCPSSKPFFNEDQMECVAQCSGCYDGDGNYYDAGTRVPSTENCQSCDCTSSGLQCTHSPEACTCTYEGRTYAYGDVIYNTTDGLGACLIAICRDNGTIVRRAVECPGTLFKTPFTFTSTAAPPSTTGEPGRHTTGSALPLGPWALPAVCHWSDWYDGGHPEPGMSGGDFETFENLRQRGYQVCLAPVDIECQAQLLPGIPLEELGQKVECSRDKGLTCFNSEQSPPLCLNYKLRVLCCDYVPCVPALSTRLTTQVTALSPGQTGTHPTSPPGSTGSTSPGTATSVLPTRKTSQGPTSVSATTQTSTAWPTTRTPSTQHPETSTPAPTTATTGATTSQGMTSCQPRCKWTEWFDVDYPKYEEGGGDFETYEKIRGAGGAVCKQPQEIECEAENYPGLTPEQVGQRVHCDVHLGLVCRNDEQLGLFKMCYNYRMRVLCCEYNHCTLPTATTSPTGPTSVSATTQTSTAWPPTETALSTTRTPSTQHPETSTPAPTTATTGATTSQGTTSCQPKCKWTEWFDVDYPKYEEGGGDFETYEKIRGGKMCQDPEKIECRAENYPEVSIDQIGQVLNCSLETGLVCRNEDQRGPFTMCFNYNIRVYCCDDVRHCPTTATPGLRSTSLPPGSSTATGPWPPTSTTTWPPFSSSKVLPMTPKPTLTGAPSTVTVVTSHILESTSVTNLPPSPVMPTTRATTHTQFLPPTTSKGMTQITELPTRPSETTTRPPVTTLSTGQATSHTGVGTSTSLSPPGPEPSTSSLGTTLGPTTTTTSMATLSSPKTHTSGTTLVPTSPGTESTTCERRCAWTDWMDKSYPMPGAYGGDYETYANIQAAGGAICEQPLKLECRAEELPDIPLPDLGQVVLCQLEVGLVCRNQDQSGQMCLNYQIRLLCCDKSYCPSTAITTSTPTSETGLSSTVTTGRVSIPTSVTGPSSTVTTERVSTPMSLPGPSSMESTQGPSPARRQRPPCPRQGVVPVAEVGAVGRGPAIPPCGCCAVSQVNESWFLEDCTVARCEGDNRVTLLGPRPMSSITCVNGHLPVKVQNQSHRCDYHYECECVCSGWGDTHYETFDGTSYSFWDNCTYVLMREIQPRHGNLRILLHNRFCEATAHCPRALSIHYQSVDIVLSTTSSAAGRGPSTWEHSPGSFSKNGVIVTLTGATGMRVDIPAVGVGITFNGRVFQARLSYSRFSHNTEGQCGTCTNNRRDECRRPDGTTARTCRDMARSWLVSNSSVEGCGVPTGLPPTTSPLLPETSTPAIHPSCPPEPLCELMLSSVFAGCHSLIPPGPYFNACVSDSCWPGRGRKVLCQSLEAYAELCRSRGVCPDWRNATHGLCGESGVAAGGPGLLGLPDTCLCAPRPHLPVRQGVQVLWPCAAGVLRLQVSPADRESMVGTAGLPGWPGGPGGEPGGDPRGSRTPTPNLGGALPPPDLRPRTRGCPWACTLPTALPLSLPLSPCRSQSPLSVGLAEGCFCPDGHILFNSHRDICVPECRKHPAPGPPSPRERKGPRGGQTPAGASPAQSCQQRSMAWSLSESPPK</sequence>
<keyword evidence="2" id="KW-0964">Secreted</keyword>
<dbReference type="Bgee" id="ENSBTAG00000008274">
    <property type="expression patterns" value="Expressed in fornix of vagina and 10 other cell types or tissues"/>
</dbReference>
<dbReference type="InterPro" id="IPR014853">
    <property type="entry name" value="VWF/SSPO/ZAN-like_Cys-rich_dom"/>
</dbReference>
<dbReference type="InterPro" id="IPR058753">
    <property type="entry name" value="TIL_OTOGL_Mucin"/>
</dbReference>
<dbReference type="GO" id="GO:0005201">
    <property type="term" value="F:extracellular matrix structural constituent"/>
    <property type="evidence" value="ECO:0000318"/>
    <property type="project" value="GO_Central"/>
</dbReference>
<dbReference type="PANTHER" id="PTHR11339:SF408">
    <property type="entry name" value="MUCIN-5B"/>
    <property type="match status" value="1"/>
</dbReference>
<dbReference type="Pfam" id="PF00094">
    <property type="entry name" value="VWD"/>
    <property type="match status" value="4"/>
</dbReference>
<dbReference type="SUPFAM" id="SSF57567">
    <property type="entry name" value="Serine protease inhibitors"/>
    <property type="match status" value="4"/>
</dbReference>
<dbReference type="Proteomes" id="UP000009136">
    <property type="component" value="Chromosome 29"/>
</dbReference>
<dbReference type="eggNOG" id="KOG1216">
    <property type="taxonomic scope" value="Eukaryota"/>
</dbReference>
<evidence type="ECO:0000313" key="12">
    <source>
        <dbReference type="Proteomes" id="UP000009136"/>
    </source>
</evidence>
<dbReference type="Gene3D" id="2.10.25.10">
    <property type="entry name" value="Laminin"/>
    <property type="match status" value="3"/>
</dbReference>
<dbReference type="STRING" id="9913.ENSBTAP00000010897"/>
<feature type="domain" description="VWFD" evidence="10">
    <location>
        <begin position="23"/>
        <end position="193"/>
    </location>
</feature>
<comment type="subcellular location">
    <subcellularLocation>
        <location evidence="1">Secreted</location>
    </subcellularLocation>
</comment>
<dbReference type="GO" id="GO:0031012">
    <property type="term" value="C:extracellular matrix"/>
    <property type="evidence" value="ECO:0000318"/>
    <property type="project" value="GO_Central"/>
</dbReference>
<dbReference type="SMART" id="SM00215">
    <property type="entry name" value="VWC_out"/>
    <property type="match status" value="2"/>
</dbReference>
<accession>G5E5A7</accession>
<feature type="region of interest" description="Disordered" evidence="9">
    <location>
        <begin position="2638"/>
        <end position="2682"/>
    </location>
</feature>
<dbReference type="PROSITE" id="PS51233">
    <property type="entry name" value="VWFD"/>
    <property type="match status" value="4"/>
</dbReference>
<evidence type="ECO:0000256" key="4">
    <source>
        <dbReference type="ARBA" id="ARBA00022737"/>
    </source>
</evidence>
<feature type="compositionally biased region" description="Low complexity" evidence="9">
    <location>
        <begin position="1597"/>
        <end position="1615"/>
    </location>
</feature>
<feature type="compositionally biased region" description="Low complexity" evidence="9">
    <location>
        <begin position="1770"/>
        <end position="1787"/>
    </location>
</feature>
<feature type="compositionally biased region" description="Polar residues" evidence="9">
    <location>
        <begin position="2663"/>
        <end position="2682"/>
    </location>
</feature>
<dbReference type="HOGENOM" id="CLU_000076_3_1_1"/>
<dbReference type="InterPro" id="IPR002919">
    <property type="entry name" value="TIL_dom"/>
</dbReference>
<feature type="region of interest" description="Disordered" evidence="9">
    <location>
        <begin position="1597"/>
        <end position="1654"/>
    </location>
</feature>
<feature type="compositionally biased region" description="Gly residues" evidence="9">
    <location>
        <begin position="2543"/>
        <end position="2556"/>
    </location>
</feature>
<dbReference type="InterPro" id="IPR001007">
    <property type="entry name" value="VWF_dom"/>
</dbReference>
<feature type="compositionally biased region" description="Polar residues" evidence="9">
    <location>
        <begin position="1925"/>
        <end position="1941"/>
    </location>
</feature>
<feature type="region of interest" description="Disordered" evidence="9">
    <location>
        <begin position="1761"/>
        <end position="1787"/>
    </location>
</feature>
<feature type="compositionally biased region" description="Polar residues" evidence="9">
    <location>
        <begin position="1837"/>
        <end position="1857"/>
    </location>
</feature>
<dbReference type="InterPro" id="IPR050780">
    <property type="entry name" value="Mucin_vWF_Thrombospondin_sf"/>
</dbReference>
<dbReference type="FunFam" id="2.10.25.10:FF:000153">
    <property type="entry name" value="MUC5B isoform 1"/>
    <property type="match status" value="1"/>
</dbReference>
<dbReference type="GeneTree" id="ENSGT00940000162219"/>
<feature type="region of interest" description="Disordered" evidence="9">
    <location>
        <begin position="2534"/>
        <end position="2574"/>
    </location>
</feature>
<reference evidence="11" key="2">
    <citation type="submission" date="2025-08" db="UniProtKB">
        <authorList>
            <consortium name="Ensembl"/>
        </authorList>
    </citation>
    <scope>IDENTIFICATION</scope>
    <source>
        <strain evidence="11">Hereford</strain>
    </source>
</reference>
<feature type="compositionally biased region" description="Low complexity" evidence="9">
    <location>
        <begin position="1408"/>
        <end position="1433"/>
    </location>
</feature>
<keyword evidence="3" id="KW-0732">Signal</keyword>
<evidence type="ECO:0000256" key="3">
    <source>
        <dbReference type="ARBA" id="ARBA00022729"/>
    </source>
</evidence>
<dbReference type="VEuPathDB" id="HostDB:ENSBTAG00000008274"/>
<keyword evidence="7" id="KW-0325">Glycoprotein</keyword>
<feature type="compositionally biased region" description="Low complexity" evidence="9">
    <location>
        <begin position="1636"/>
        <end position="1654"/>
    </location>
</feature>
<evidence type="ECO:0000256" key="1">
    <source>
        <dbReference type="ARBA" id="ARBA00004613"/>
    </source>
</evidence>
<feature type="region of interest" description="Disordered" evidence="9">
    <location>
        <begin position="1407"/>
        <end position="1490"/>
    </location>
</feature>
<dbReference type="Pfam" id="PF08742">
    <property type="entry name" value="C8"/>
    <property type="match status" value="4"/>
</dbReference>
<dbReference type="Reactome" id="R-BTA-5621480">
    <property type="pathway name" value="Dectin-2 family"/>
</dbReference>
<evidence type="ECO:0000256" key="2">
    <source>
        <dbReference type="ARBA" id="ARBA00022525"/>
    </source>
</evidence>
<feature type="compositionally biased region" description="Polar residues" evidence="9">
    <location>
        <begin position="1621"/>
        <end position="1635"/>
    </location>
</feature>
<keyword evidence="5" id="KW-0186">Copper</keyword>
<evidence type="ECO:0000259" key="10">
    <source>
        <dbReference type="PROSITE" id="PS51233"/>
    </source>
</evidence>
<dbReference type="PANTHER" id="PTHR11339">
    <property type="entry name" value="EXTRACELLULAR MATRIX GLYCOPROTEIN RELATED"/>
    <property type="match status" value="1"/>
</dbReference>
<evidence type="ECO:0000313" key="11">
    <source>
        <dbReference type="Ensembl" id="ENSBTAP00000010897.7"/>
    </source>
</evidence>
<dbReference type="Pfam" id="PF01826">
    <property type="entry name" value="TIL"/>
    <property type="match status" value="2"/>
</dbReference>
<dbReference type="Reactome" id="R-BTA-977068">
    <property type="pathway name" value="Termination of O-glycan biosynthesis"/>
</dbReference>
<feature type="domain" description="VWFD" evidence="10">
    <location>
        <begin position="842"/>
        <end position="1013"/>
    </location>
</feature>
<feature type="domain" description="VWFD" evidence="10">
    <location>
        <begin position="371"/>
        <end position="546"/>
    </location>
</feature>
<keyword evidence="4" id="KW-0677">Repeat</keyword>
<dbReference type="Ensembl" id="ENSBTAT00000010897.7">
    <property type="protein sequence ID" value="ENSBTAP00000010897.7"/>
    <property type="gene ID" value="ENSBTAG00000008274.7"/>
</dbReference>
<dbReference type="Reactome" id="R-BTA-913709">
    <property type="pathway name" value="O-linked glycosylation of mucins"/>
</dbReference>
<dbReference type="SMART" id="SM00832">
    <property type="entry name" value="C8"/>
    <property type="match status" value="4"/>
</dbReference>
<protein>
    <recommendedName>
        <fullName evidence="10">VWFD domain-containing protein</fullName>
    </recommendedName>
</protein>
<keyword evidence="6" id="KW-1015">Disulfide bond</keyword>
<dbReference type="InterPro" id="IPR001846">
    <property type="entry name" value="VWF_type-D"/>
</dbReference>
<feature type="compositionally biased region" description="Low complexity" evidence="9">
    <location>
        <begin position="1858"/>
        <end position="1878"/>
    </location>
</feature>
<reference evidence="11" key="1">
    <citation type="submission" date="2018-03" db="EMBL/GenBank/DDBJ databases">
        <title>ARS-UCD1.2.</title>
        <authorList>
            <person name="Rosen B.D."/>
            <person name="Bickhart D.M."/>
            <person name="Koren S."/>
            <person name="Schnabel R.D."/>
            <person name="Hall R."/>
            <person name="Zimin A."/>
            <person name="Dreischer C."/>
            <person name="Schultheiss S."/>
            <person name="Schroeder S.G."/>
            <person name="Elsik C.G."/>
            <person name="Couldrey C."/>
            <person name="Liu G.E."/>
            <person name="Van Tassell C.P."/>
            <person name="Phillippy A.M."/>
            <person name="Smith T.P.L."/>
            <person name="Medrano J.F."/>
        </authorList>
    </citation>
    <scope>NUCLEOTIDE SEQUENCE [LARGE SCALE GENOMIC DNA]</scope>
    <source>
        <strain evidence="11">Hereford</strain>
    </source>
</reference>
<dbReference type="InParanoid" id="G5E5A7"/>
<feature type="compositionally biased region" description="Low complexity" evidence="9">
    <location>
        <begin position="1445"/>
        <end position="1490"/>
    </location>
</feature>
<dbReference type="Pfam" id="PF13330">
    <property type="entry name" value="Mucin2_WxxW"/>
    <property type="match status" value="4"/>
</dbReference>
<organism evidence="11 12">
    <name type="scientific">Bos taurus</name>
    <name type="common">Bovine</name>
    <dbReference type="NCBI Taxonomy" id="9913"/>
    <lineage>
        <taxon>Eukaryota</taxon>
        <taxon>Metazoa</taxon>
        <taxon>Chordata</taxon>
        <taxon>Craniata</taxon>
        <taxon>Vertebrata</taxon>
        <taxon>Euteleostomi</taxon>
        <taxon>Mammalia</taxon>
        <taxon>Eutheria</taxon>
        <taxon>Laurasiatheria</taxon>
        <taxon>Artiodactyla</taxon>
        <taxon>Ruminantia</taxon>
        <taxon>Pecora</taxon>
        <taxon>Bovidae</taxon>
        <taxon>Bovinae</taxon>
        <taxon>Bos</taxon>
    </lineage>
</organism>
<feature type="region of interest" description="Disordered" evidence="9">
    <location>
        <begin position="1823"/>
        <end position="1941"/>
    </location>
</feature>
<feature type="compositionally biased region" description="Low complexity" evidence="9">
    <location>
        <begin position="2051"/>
        <end position="2083"/>
    </location>
</feature>
<feature type="domain" description="VWFD" evidence="10">
    <location>
        <begin position="2202"/>
        <end position="2382"/>
    </location>
</feature>
<feature type="compositionally biased region" description="Polar residues" evidence="9">
    <location>
        <begin position="1434"/>
        <end position="1444"/>
    </location>
</feature>
<dbReference type="Pfam" id="PF25962">
    <property type="entry name" value="TIL_OTOGL_Mucin"/>
    <property type="match status" value="1"/>
</dbReference>
<gene>
    <name evidence="11" type="primary">MUC5B</name>
</gene>
<dbReference type="SMART" id="SM00216">
    <property type="entry name" value="VWD"/>
    <property type="match status" value="4"/>
</dbReference>
<dbReference type="Gene3D" id="2.10.70.10">
    <property type="entry name" value="Complement Module, domain 1"/>
    <property type="match status" value="1"/>
</dbReference>
<evidence type="ECO:0000256" key="7">
    <source>
        <dbReference type="ARBA" id="ARBA00023180"/>
    </source>
</evidence>
<dbReference type="InterPro" id="IPR036084">
    <property type="entry name" value="Ser_inhib-like_sf"/>
</dbReference>
<evidence type="ECO:0000256" key="8">
    <source>
        <dbReference type="ARBA" id="ARBA00063950"/>
    </source>
</evidence>
<reference evidence="11" key="3">
    <citation type="submission" date="2025-09" db="UniProtKB">
        <authorList>
            <consortium name="Ensembl"/>
        </authorList>
    </citation>
    <scope>IDENTIFICATION</scope>
    <source>
        <strain evidence="11">Hereford</strain>
    </source>
</reference>
<dbReference type="GO" id="GO:0005615">
    <property type="term" value="C:extracellular space"/>
    <property type="evidence" value="ECO:0000318"/>
    <property type="project" value="GO_Central"/>
</dbReference>